<dbReference type="Pfam" id="PF01381">
    <property type="entry name" value="HTH_3"/>
    <property type="match status" value="1"/>
</dbReference>
<dbReference type="GO" id="GO:0003677">
    <property type="term" value="F:DNA binding"/>
    <property type="evidence" value="ECO:0007669"/>
    <property type="project" value="InterPro"/>
</dbReference>
<proteinExistence type="predicted"/>
<organism evidence="2">
    <name type="scientific">Cereibacter sphaeroides (strain ATCC 17025 / ATH 2.4.3)</name>
    <name type="common">Rhodobacter sphaeroides</name>
    <dbReference type="NCBI Taxonomy" id="349102"/>
    <lineage>
        <taxon>Bacteria</taxon>
        <taxon>Pseudomonadati</taxon>
        <taxon>Pseudomonadota</taxon>
        <taxon>Alphaproteobacteria</taxon>
        <taxon>Rhodobacterales</taxon>
        <taxon>Paracoccaceae</taxon>
        <taxon>Cereibacter</taxon>
    </lineage>
</organism>
<feature type="domain" description="HTH cro/C1-type" evidence="1">
    <location>
        <begin position="36"/>
        <end position="90"/>
    </location>
</feature>
<dbReference type="AlphaFoldDB" id="A4WTB9"/>
<dbReference type="PROSITE" id="PS50943">
    <property type="entry name" value="HTH_CROC1"/>
    <property type="match status" value="1"/>
</dbReference>
<dbReference type="BioCyc" id="RSPH349102:G1G8M-1794-MONOMER"/>
<dbReference type="STRING" id="349102.Rsph17025_1740"/>
<protein>
    <submittedName>
        <fullName evidence="2">Transcriptional regulator, XRE family</fullName>
    </submittedName>
</protein>
<dbReference type="SMART" id="SM00530">
    <property type="entry name" value="HTH_XRE"/>
    <property type="match status" value="1"/>
</dbReference>
<dbReference type="CDD" id="cd00093">
    <property type="entry name" value="HTH_XRE"/>
    <property type="match status" value="1"/>
</dbReference>
<dbReference type="InterPro" id="IPR010982">
    <property type="entry name" value="Lambda_DNA-bd_dom_sf"/>
</dbReference>
<evidence type="ECO:0000259" key="1">
    <source>
        <dbReference type="PROSITE" id="PS50943"/>
    </source>
</evidence>
<name>A4WTB9_CERS5</name>
<dbReference type="EMBL" id="CP000661">
    <property type="protein sequence ID" value="ABP70633.1"/>
    <property type="molecule type" value="Genomic_DNA"/>
</dbReference>
<dbReference type="KEGG" id="rsq:Rsph17025_1740"/>
<gene>
    <name evidence="2" type="ordered locus">Rsph17025_1740</name>
</gene>
<dbReference type="HOGENOM" id="CLU_2221201_0_0_5"/>
<accession>A4WTB9</accession>
<dbReference type="eggNOG" id="ENOG50335WS">
    <property type="taxonomic scope" value="Bacteria"/>
</dbReference>
<dbReference type="InterPro" id="IPR001387">
    <property type="entry name" value="Cro/C1-type_HTH"/>
</dbReference>
<reference evidence="2" key="1">
    <citation type="submission" date="2007-04" db="EMBL/GenBank/DDBJ databases">
        <title>Complete sequence of chromosome of Rhodobacter sphaeroides ATCC 17025.</title>
        <authorList>
            <consortium name="US DOE Joint Genome Institute"/>
            <person name="Copeland A."/>
            <person name="Lucas S."/>
            <person name="Lapidus A."/>
            <person name="Barry K."/>
            <person name="Detter J.C."/>
            <person name="Glavina del Rio T."/>
            <person name="Hammon N."/>
            <person name="Israni S."/>
            <person name="Dalin E."/>
            <person name="Tice H."/>
            <person name="Pitluck S."/>
            <person name="Chertkov O."/>
            <person name="Brettin T."/>
            <person name="Bruce D."/>
            <person name="Han C."/>
            <person name="Schmutz J."/>
            <person name="Larimer F."/>
            <person name="Land M."/>
            <person name="Hauser L."/>
            <person name="Kyrpides N."/>
            <person name="Kim E."/>
            <person name="Richardson P."/>
            <person name="Mackenzie C."/>
            <person name="Choudhary M."/>
            <person name="Donohue T.J."/>
            <person name="Kaplan S."/>
        </authorList>
    </citation>
    <scope>NUCLEOTIDE SEQUENCE [LARGE SCALE GENOMIC DNA]</scope>
    <source>
        <strain evidence="2">ATCC 17025</strain>
    </source>
</reference>
<sequence length="106" mass="12053">MLYANCAAILSETAVELSVQMLQEMEDRREAVAARLVRIREIHGLDKKTFAERAGMTPQTYGAFENATRDLSLEAAKKLRKTYGVTLEFMYFGKIEDLPHRIATQL</sequence>
<dbReference type="Gene3D" id="1.10.260.40">
    <property type="entry name" value="lambda repressor-like DNA-binding domains"/>
    <property type="match status" value="1"/>
</dbReference>
<evidence type="ECO:0000313" key="2">
    <source>
        <dbReference type="EMBL" id="ABP70633.1"/>
    </source>
</evidence>
<dbReference type="SUPFAM" id="SSF47413">
    <property type="entry name" value="lambda repressor-like DNA-binding domains"/>
    <property type="match status" value="1"/>
</dbReference>